<evidence type="ECO:0000256" key="10">
    <source>
        <dbReference type="ARBA" id="ARBA00047882"/>
    </source>
</evidence>
<dbReference type="PANTHER" id="PTHR48083">
    <property type="entry name" value="MEDIUM-CHAIN SPECIFIC ACYL-COA DEHYDROGENASE, MITOCHONDRIAL-RELATED"/>
    <property type="match status" value="1"/>
</dbReference>
<comment type="catalytic activity">
    <reaction evidence="11">
        <text>a long-chain 2,3-saturated fatty acyl-CoA + oxidized [electron-transfer flavoprotein] + H(+) = a long-chain (2E)-enoyl-CoA + reduced [electron-transfer flavoprotein]</text>
        <dbReference type="Rhea" id="RHEA:17721"/>
        <dbReference type="Rhea" id="RHEA-COMP:10685"/>
        <dbReference type="Rhea" id="RHEA-COMP:10686"/>
        <dbReference type="ChEBI" id="CHEBI:15378"/>
        <dbReference type="ChEBI" id="CHEBI:57692"/>
        <dbReference type="ChEBI" id="CHEBI:58307"/>
        <dbReference type="ChEBI" id="CHEBI:83721"/>
        <dbReference type="ChEBI" id="CHEBI:83727"/>
        <dbReference type="EC" id="1.3.8.8"/>
    </reaction>
</comment>
<sequence>MNSWRQRYISAPLLRRLKKVLPPISDTEREALEAGDVWWDAELLSGKPDWSSFLALDEPVFSAEEQAFLDGPVAELCSMIDDWAISAEQRRIPEAIWQFLKEKRFFGMIIPKQYGGLEFSAYAHSEVVVRISTRSIAVAVTVMVPNSLGPGELLMEFGTQAQKDHYLPRLADGREIPCFGLTSPEAGSDAAAMVDRGDVCYQEHNGERVLGIKLNWHKRYITLGPVATLLGLAFKLYDPDHLISDREEWGITAALVPTDLEGIDIGRRHYPAMQVFQNGPNWGHDVFIPMDQVIGGQDGIGQGWKMLMTALAAGRSISLPSLSVGGAILAARTTGAYARIREQFGIPVGKFEGVQQCLAQIAATAYVLDAARKTTMGVLQTGKVPVVISAILKSQATYRLRNTMNDAMDVHGGKTVCDGPANYLGNIYRSIPVAITVEGANILTRNLIIFGQGAIRCHPYLLQEMQVAEQADEAEAVKQFDKLLFKHLRFQCATLGRAVLHTWTSGRFASAPSNVGNLAGHYRSLSRYSAVLTLVTEIALVSLGGALKRKELISARLGDVLGELYLLSCVLKRFNDEGCPEESRPLLDWCMHTGINTIRQRLAEVTANFPIRPLGWLMRMLVMPFGAGHTPPADELTRQCAELLLSDSPTRRRLTDAVFTGNPGDGVDRIEQAFIAVINTEKLREKLSGKQTIEQALSEKLITEAEAQLLKEAEQAVALAIAVDDFDADLK</sequence>
<evidence type="ECO:0000256" key="7">
    <source>
        <dbReference type="ARBA" id="ARBA00022630"/>
    </source>
</evidence>
<gene>
    <name evidence="16" type="ORF">SAMN05216175_10380</name>
</gene>
<dbReference type="UniPathway" id="UPA00659"/>
<evidence type="ECO:0000259" key="12">
    <source>
        <dbReference type="Pfam" id="PF00441"/>
    </source>
</evidence>
<evidence type="ECO:0000256" key="2">
    <source>
        <dbReference type="ARBA" id="ARBA00005005"/>
    </source>
</evidence>
<evidence type="ECO:0000259" key="14">
    <source>
        <dbReference type="Pfam" id="PF02771"/>
    </source>
</evidence>
<keyword evidence="7" id="KW-0285">Flavoprotein</keyword>
<dbReference type="AlphaFoldDB" id="A0A1I2NZ06"/>
<evidence type="ECO:0000256" key="3">
    <source>
        <dbReference type="ARBA" id="ARBA00009347"/>
    </source>
</evidence>
<dbReference type="GO" id="GO:0005737">
    <property type="term" value="C:cytoplasm"/>
    <property type="evidence" value="ECO:0007669"/>
    <property type="project" value="TreeGrafter"/>
</dbReference>
<dbReference type="SUPFAM" id="SSF47203">
    <property type="entry name" value="Acyl-CoA dehydrogenase C-terminal domain-like"/>
    <property type="match status" value="1"/>
</dbReference>
<evidence type="ECO:0000256" key="11">
    <source>
        <dbReference type="ARBA" id="ARBA00049247"/>
    </source>
</evidence>
<dbReference type="EC" id="1.3.8.8" evidence="5"/>
<feature type="domain" description="Acyl-CoA oxidase/dehydrogenase middle" evidence="13">
    <location>
        <begin position="178"/>
        <end position="270"/>
    </location>
</feature>
<dbReference type="STRING" id="1045558.SAMN05216175_10380"/>
<dbReference type="Gene3D" id="1.10.540.10">
    <property type="entry name" value="Acyl-CoA dehydrogenase/oxidase, N-terminal domain"/>
    <property type="match status" value="1"/>
</dbReference>
<dbReference type="Gene3D" id="1.20.140.10">
    <property type="entry name" value="Butyryl-CoA Dehydrogenase, subunit A, domain 3"/>
    <property type="match status" value="1"/>
</dbReference>
<evidence type="ECO:0000259" key="15">
    <source>
        <dbReference type="Pfam" id="PF09317"/>
    </source>
</evidence>
<evidence type="ECO:0000256" key="9">
    <source>
        <dbReference type="ARBA" id="ARBA00023002"/>
    </source>
</evidence>
<dbReference type="PANTHER" id="PTHR48083:SF33">
    <property type="entry name" value="ACYL-COENZYME A DEHYDROGENASE"/>
    <property type="match status" value="1"/>
</dbReference>
<evidence type="ECO:0000256" key="6">
    <source>
        <dbReference type="ARBA" id="ARBA00020144"/>
    </source>
</evidence>
<feature type="domain" description="Acyl-CoA dehydrogenase C-terminal bacterial-type" evidence="15">
    <location>
        <begin position="455"/>
        <end position="726"/>
    </location>
</feature>
<dbReference type="InterPro" id="IPR009075">
    <property type="entry name" value="AcylCo_DH/oxidase_C"/>
</dbReference>
<reference evidence="17" key="1">
    <citation type="submission" date="2016-10" db="EMBL/GenBank/DDBJ databases">
        <authorList>
            <person name="Varghese N."/>
            <person name="Submissions S."/>
        </authorList>
    </citation>
    <scope>NUCLEOTIDE SEQUENCE [LARGE SCALE GENOMIC DNA]</scope>
    <source>
        <strain evidence="17">CGMCC 1.10971</strain>
    </source>
</reference>
<comment type="cofactor">
    <cofactor evidence="1">
        <name>FAD</name>
        <dbReference type="ChEBI" id="CHEBI:57692"/>
    </cofactor>
</comment>
<dbReference type="InterPro" id="IPR050741">
    <property type="entry name" value="Acyl-CoA_dehydrogenase"/>
</dbReference>
<dbReference type="NCBIfam" id="NF009586">
    <property type="entry name" value="PRK13026.1"/>
    <property type="match status" value="1"/>
</dbReference>
<dbReference type="RefSeq" id="WP_090725490.1">
    <property type="nucleotide sequence ID" value="NZ_FOOU01000003.1"/>
</dbReference>
<comment type="catalytic activity">
    <reaction evidence="10">
        <text>a medium-chain 2,3-saturated fatty acyl-CoA + oxidized [electron-transfer flavoprotein] + H(+) = a medium-chain (2E)-enoyl-CoA + reduced [electron-transfer flavoprotein]</text>
        <dbReference type="Rhea" id="RHEA:14477"/>
        <dbReference type="Rhea" id="RHEA-COMP:10685"/>
        <dbReference type="Rhea" id="RHEA-COMP:10686"/>
        <dbReference type="ChEBI" id="CHEBI:15378"/>
        <dbReference type="ChEBI" id="CHEBI:57692"/>
        <dbReference type="ChEBI" id="CHEBI:58307"/>
        <dbReference type="ChEBI" id="CHEBI:83723"/>
        <dbReference type="ChEBI" id="CHEBI:83726"/>
        <dbReference type="EC" id="1.3.8.7"/>
    </reaction>
</comment>
<evidence type="ECO:0000259" key="13">
    <source>
        <dbReference type="Pfam" id="PF02770"/>
    </source>
</evidence>
<evidence type="ECO:0000256" key="5">
    <source>
        <dbReference type="ARBA" id="ARBA00012040"/>
    </source>
</evidence>
<comment type="pathway">
    <text evidence="2">Lipid metabolism; fatty acid beta-oxidation.</text>
</comment>
<dbReference type="Pfam" id="PF00441">
    <property type="entry name" value="Acyl-CoA_dh_1"/>
    <property type="match status" value="1"/>
</dbReference>
<dbReference type="GO" id="GO:0050660">
    <property type="term" value="F:flavin adenine dinucleotide binding"/>
    <property type="evidence" value="ECO:0007669"/>
    <property type="project" value="InterPro"/>
</dbReference>
<keyword evidence="8" id="KW-0274">FAD</keyword>
<dbReference type="InterPro" id="IPR015396">
    <property type="entry name" value="FadE_C"/>
</dbReference>
<evidence type="ECO:0000256" key="1">
    <source>
        <dbReference type="ARBA" id="ARBA00001974"/>
    </source>
</evidence>
<dbReference type="NCBIfam" id="NF007000">
    <property type="entry name" value="PRK09463.1"/>
    <property type="match status" value="1"/>
</dbReference>
<evidence type="ECO:0000313" key="16">
    <source>
        <dbReference type="EMBL" id="SFG06521.1"/>
    </source>
</evidence>
<dbReference type="Pfam" id="PF02771">
    <property type="entry name" value="Acyl-CoA_dh_N"/>
    <property type="match status" value="1"/>
</dbReference>
<dbReference type="FunFam" id="1.10.540.10:FF:000004">
    <property type="entry name" value="Acyl-CoA dehydrogenase"/>
    <property type="match status" value="1"/>
</dbReference>
<name>A0A1I2NZ06_9GAMM</name>
<dbReference type="InterPro" id="IPR046373">
    <property type="entry name" value="Acyl-CoA_Oxase/DH_mid-dom_sf"/>
</dbReference>
<evidence type="ECO:0000256" key="8">
    <source>
        <dbReference type="ARBA" id="ARBA00022827"/>
    </source>
</evidence>
<dbReference type="InterPro" id="IPR036250">
    <property type="entry name" value="AcylCo_DH-like_C"/>
</dbReference>
<dbReference type="EC" id="1.3.8.7" evidence="4"/>
<dbReference type="Gene3D" id="2.40.110.10">
    <property type="entry name" value="Butyryl-CoA Dehydrogenase, subunit A, domain 2"/>
    <property type="match status" value="1"/>
</dbReference>
<keyword evidence="9" id="KW-0560">Oxidoreductase</keyword>
<dbReference type="EMBL" id="FOOU01000003">
    <property type="protein sequence ID" value="SFG06521.1"/>
    <property type="molecule type" value="Genomic_DNA"/>
</dbReference>
<dbReference type="GO" id="GO:0033539">
    <property type="term" value="P:fatty acid beta-oxidation using acyl-CoA dehydrogenase"/>
    <property type="evidence" value="ECO:0007669"/>
    <property type="project" value="InterPro"/>
</dbReference>
<keyword evidence="17" id="KW-1185">Reference proteome</keyword>
<comment type="similarity">
    <text evidence="3">Belongs to the acyl-CoA dehydrogenase family.</text>
</comment>
<evidence type="ECO:0000256" key="4">
    <source>
        <dbReference type="ARBA" id="ARBA00012033"/>
    </source>
</evidence>
<dbReference type="FunFam" id="1.20.140.10:FF:000009">
    <property type="entry name" value="Acyl-CoA dehydrogenase"/>
    <property type="match status" value="1"/>
</dbReference>
<evidence type="ECO:0000313" key="17">
    <source>
        <dbReference type="Proteomes" id="UP000198623"/>
    </source>
</evidence>
<dbReference type="OrthoDB" id="9770681at2"/>
<protein>
    <recommendedName>
        <fullName evidence="6">Acyl-coenzyme A dehydrogenase</fullName>
        <ecNumber evidence="4">1.3.8.7</ecNumber>
        <ecNumber evidence="5">1.3.8.8</ecNumber>
    </recommendedName>
</protein>
<accession>A0A1I2NZ06</accession>
<dbReference type="GO" id="GO:0004466">
    <property type="term" value="F:long-chain fatty acyl-CoA dehydrogenase activity"/>
    <property type="evidence" value="ECO:0007669"/>
    <property type="project" value="UniProtKB-EC"/>
</dbReference>
<feature type="domain" description="Acyl-CoA dehydrogenase/oxidase C-terminal" evidence="12">
    <location>
        <begin position="301"/>
        <end position="448"/>
    </location>
</feature>
<dbReference type="SUPFAM" id="SSF56645">
    <property type="entry name" value="Acyl-CoA dehydrogenase NM domain-like"/>
    <property type="match status" value="1"/>
</dbReference>
<dbReference type="InterPro" id="IPR009100">
    <property type="entry name" value="AcylCoA_DH/oxidase_NM_dom_sf"/>
</dbReference>
<dbReference type="Pfam" id="PF09317">
    <property type="entry name" value="ACDH_C"/>
    <property type="match status" value="1"/>
</dbReference>
<organism evidence="16 17">
    <name type="scientific">Neptunomonas qingdaonensis</name>
    <dbReference type="NCBI Taxonomy" id="1045558"/>
    <lineage>
        <taxon>Bacteria</taxon>
        <taxon>Pseudomonadati</taxon>
        <taxon>Pseudomonadota</taxon>
        <taxon>Gammaproteobacteria</taxon>
        <taxon>Oceanospirillales</taxon>
        <taxon>Oceanospirillaceae</taxon>
        <taxon>Neptunomonas</taxon>
    </lineage>
</organism>
<proteinExistence type="inferred from homology"/>
<dbReference type="GO" id="GO:0070991">
    <property type="term" value="F:medium-chain fatty acyl-CoA dehydrogenase activity"/>
    <property type="evidence" value="ECO:0007669"/>
    <property type="project" value="UniProtKB-EC"/>
</dbReference>
<feature type="domain" description="Acyl-CoA dehydrogenase/oxidase N-terminal" evidence="14">
    <location>
        <begin position="80"/>
        <end position="173"/>
    </location>
</feature>
<dbReference type="InterPro" id="IPR006091">
    <property type="entry name" value="Acyl-CoA_Oxase/DH_mid-dom"/>
</dbReference>
<dbReference type="Proteomes" id="UP000198623">
    <property type="component" value="Unassembled WGS sequence"/>
</dbReference>
<dbReference type="InterPro" id="IPR037069">
    <property type="entry name" value="AcylCoA_DH/ox_N_sf"/>
</dbReference>
<dbReference type="Pfam" id="PF02770">
    <property type="entry name" value="Acyl-CoA_dh_M"/>
    <property type="match status" value="1"/>
</dbReference>
<dbReference type="InterPro" id="IPR013786">
    <property type="entry name" value="AcylCoA_DH/ox_N"/>
</dbReference>